<proteinExistence type="predicted"/>
<dbReference type="Gene3D" id="3.80.10.10">
    <property type="entry name" value="Ribonuclease Inhibitor"/>
    <property type="match status" value="1"/>
</dbReference>
<evidence type="ECO:0000313" key="2">
    <source>
        <dbReference type="Proteomes" id="UP001221757"/>
    </source>
</evidence>
<dbReference type="EMBL" id="JARKIE010000175">
    <property type="protein sequence ID" value="KAJ7671126.1"/>
    <property type="molecule type" value="Genomic_DNA"/>
</dbReference>
<gene>
    <name evidence="1" type="ORF">B0H17DRAFT_1209087</name>
</gene>
<reference evidence="1" key="1">
    <citation type="submission" date="2023-03" db="EMBL/GenBank/DDBJ databases">
        <title>Massive genome expansion in bonnet fungi (Mycena s.s.) driven by repeated elements and novel gene families across ecological guilds.</title>
        <authorList>
            <consortium name="Lawrence Berkeley National Laboratory"/>
            <person name="Harder C.B."/>
            <person name="Miyauchi S."/>
            <person name="Viragh M."/>
            <person name="Kuo A."/>
            <person name="Thoen E."/>
            <person name="Andreopoulos B."/>
            <person name="Lu D."/>
            <person name="Skrede I."/>
            <person name="Drula E."/>
            <person name="Henrissat B."/>
            <person name="Morin E."/>
            <person name="Kohler A."/>
            <person name="Barry K."/>
            <person name="LaButti K."/>
            <person name="Morin E."/>
            <person name="Salamov A."/>
            <person name="Lipzen A."/>
            <person name="Mereny Z."/>
            <person name="Hegedus B."/>
            <person name="Baldrian P."/>
            <person name="Stursova M."/>
            <person name="Weitz H."/>
            <person name="Taylor A."/>
            <person name="Grigoriev I.V."/>
            <person name="Nagy L.G."/>
            <person name="Martin F."/>
            <person name="Kauserud H."/>
        </authorList>
    </citation>
    <scope>NUCLEOTIDE SEQUENCE</scope>
    <source>
        <strain evidence="1">CBHHK067</strain>
    </source>
</reference>
<evidence type="ECO:0008006" key="3">
    <source>
        <dbReference type="Google" id="ProtNLM"/>
    </source>
</evidence>
<dbReference type="InterPro" id="IPR032675">
    <property type="entry name" value="LRR_dom_sf"/>
</dbReference>
<sequence length="289" mass="33133">MLAKRTLVSVCRAWYLVGTSFLYRTITLANRRQIDAIWRTLGACPRLGELDMARIFELCLPLTRVNDLPPEEYPLLSTVTALNLGQHRLPRSYIHDTVAQSCSRLEELSIYIDGYKRSNTLALSFPCLHMLRITCGGRSQSALAHWKMPQLKHLTFRASRKVSRTGIFEEYQRILKLHRAKLKSLVLPPYYPGHHDRDPVLEHLVIQKKFYRYHTTCVVPPVKWLDRWHHEEEDGDPFISMDAMRVQVPKLADWGVRVCGSELAALLSDIPRVPLPPRTCTGTVASPSP</sequence>
<dbReference type="SUPFAM" id="SSF52047">
    <property type="entry name" value="RNI-like"/>
    <property type="match status" value="1"/>
</dbReference>
<organism evidence="1 2">
    <name type="scientific">Mycena rosella</name>
    <name type="common">Pink bonnet</name>
    <name type="synonym">Agaricus rosellus</name>
    <dbReference type="NCBI Taxonomy" id="1033263"/>
    <lineage>
        <taxon>Eukaryota</taxon>
        <taxon>Fungi</taxon>
        <taxon>Dikarya</taxon>
        <taxon>Basidiomycota</taxon>
        <taxon>Agaricomycotina</taxon>
        <taxon>Agaricomycetes</taxon>
        <taxon>Agaricomycetidae</taxon>
        <taxon>Agaricales</taxon>
        <taxon>Marasmiineae</taxon>
        <taxon>Mycenaceae</taxon>
        <taxon>Mycena</taxon>
    </lineage>
</organism>
<keyword evidence="2" id="KW-1185">Reference proteome</keyword>
<protein>
    <recommendedName>
        <fullName evidence="3">F-box domain-containing protein</fullName>
    </recommendedName>
</protein>
<name>A0AAD7CZE0_MYCRO</name>
<comment type="caution">
    <text evidence="1">The sequence shown here is derived from an EMBL/GenBank/DDBJ whole genome shotgun (WGS) entry which is preliminary data.</text>
</comment>
<dbReference type="Proteomes" id="UP001221757">
    <property type="component" value="Unassembled WGS sequence"/>
</dbReference>
<evidence type="ECO:0000313" key="1">
    <source>
        <dbReference type="EMBL" id="KAJ7671126.1"/>
    </source>
</evidence>
<dbReference type="AlphaFoldDB" id="A0AAD7CZE0"/>
<accession>A0AAD7CZE0</accession>